<accession>A0A699W6E5</accession>
<gene>
    <name evidence="2" type="ORF">Tci_914248</name>
</gene>
<dbReference type="AlphaFoldDB" id="A0A699W6E5"/>
<reference evidence="2" key="1">
    <citation type="journal article" date="2019" name="Sci. Rep.">
        <title>Draft genome of Tanacetum cinerariifolium, the natural source of mosquito coil.</title>
        <authorList>
            <person name="Yamashiro T."/>
            <person name="Shiraishi A."/>
            <person name="Satake H."/>
            <person name="Nakayama K."/>
        </authorList>
    </citation>
    <scope>NUCLEOTIDE SEQUENCE</scope>
</reference>
<comment type="caution">
    <text evidence="2">The sequence shown here is derived from an EMBL/GenBank/DDBJ whole genome shotgun (WGS) entry which is preliminary data.</text>
</comment>
<protein>
    <submittedName>
        <fullName evidence="2">Uncharacterized protein</fullName>
    </submittedName>
</protein>
<name>A0A699W6E5_TANCI</name>
<evidence type="ECO:0000313" key="2">
    <source>
        <dbReference type="EMBL" id="GFD42279.1"/>
    </source>
</evidence>
<dbReference type="EMBL" id="BKCJ011570515">
    <property type="protein sequence ID" value="GFD42279.1"/>
    <property type="molecule type" value="Genomic_DNA"/>
</dbReference>
<sequence>MILMARVKDFLEVAKEILGADVNDDKFSSRLQALVDKRKSAMSIQRSGLTLEPGSPKKMKSTAGPFLGSTPADEVPVGTGVSADESVPADRRVPADQSVPADTSIPA</sequence>
<organism evidence="2">
    <name type="scientific">Tanacetum cinerariifolium</name>
    <name type="common">Dalmatian daisy</name>
    <name type="synonym">Chrysanthemum cinerariifolium</name>
    <dbReference type="NCBI Taxonomy" id="118510"/>
    <lineage>
        <taxon>Eukaryota</taxon>
        <taxon>Viridiplantae</taxon>
        <taxon>Streptophyta</taxon>
        <taxon>Embryophyta</taxon>
        <taxon>Tracheophyta</taxon>
        <taxon>Spermatophyta</taxon>
        <taxon>Magnoliopsida</taxon>
        <taxon>eudicotyledons</taxon>
        <taxon>Gunneridae</taxon>
        <taxon>Pentapetalae</taxon>
        <taxon>asterids</taxon>
        <taxon>campanulids</taxon>
        <taxon>Asterales</taxon>
        <taxon>Asteraceae</taxon>
        <taxon>Asteroideae</taxon>
        <taxon>Anthemideae</taxon>
        <taxon>Anthemidinae</taxon>
        <taxon>Tanacetum</taxon>
    </lineage>
</organism>
<feature type="region of interest" description="Disordered" evidence="1">
    <location>
        <begin position="42"/>
        <end position="107"/>
    </location>
</feature>
<proteinExistence type="predicted"/>
<feature type="non-terminal residue" evidence="2">
    <location>
        <position position="107"/>
    </location>
</feature>
<evidence type="ECO:0000256" key="1">
    <source>
        <dbReference type="SAM" id="MobiDB-lite"/>
    </source>
</evidence>